<feature type="domain" description="HTH marR-type" evidence="1">
    <location>
        <begin position="25"/>
        <end position="156"/>
    </location>
</feature>
<dbReference type="OrthoDB" id="9804055at2"/>
<dbReference type="Pfam" id="PF12802">
    <property type="entry name" value="MarR_2"/>
    <property type="match status" value="1"/>
</dbReference>
<dbReference type="InterPro" id="IPR036390">
    <property type="entry name" value="WH_DNA-bd_sf"/>
</dbReference>
<dbReference type="AlphaFoldDB" id="A0A3E0VYB5"/>
<dbReference type="SUPFAM" id="SSF46785">
    <property type="entry name" value="Winged helix' DNA-binding domain"/>
    <property type="match status" value="1"/>
</dbReference>
<dbReference type="InterPro" id="IPR036388">
    <property type="entry name" value="WH-like_DNA-bd_sf"/>
</dbReference>
<evidence type="ECO:0000313" key="2">
    <source>
        <dbReference type="EMBL" id="RFA14469.1"/>
    </source>
</evidence>
<comment type="caution">
    <text evidence="2">The sequence shown here is derived from an EMBL/GenBank/DDBJ whole genome shotgun (WGS) entry which is preliminary data.</text>
</comment>
<dbReference type="PANTHER" id="PTHR39515:SF2">
    <property type="entry name" value="HTH-TYPE TRANSCRIPTIONAL REGULATOR RV0880"/>
    <property type="match status" value="1"/>
</dbReference>
<dbReference type="InterPro" id="IPR052526">
    <property type="entry name" value="HTH-type_Bedaq_tolerance"/>
</dbReference>
<dbReference type="InterPro" id="IPR000835">
    <property type="entry name" value="HTH_MarR-typ"/>
</dbReference>
<dbReference type="Proteomes" id="UP000256541">
    <property type="component" value="Unassembled WGS sequence"/>
</dbReference>
<reference evidence="2 3" key="1">
    <citation type="submission" date="2017-04" db="EMBL/GenBank/DDBJ databases">
        <title>Comparative genome analysis of Subtercola boreus.</title>
        <authorList>
            <person name="Cho Y.-J."/>
            <person name="Cho A."/>
            <person name="Kim O.-S."/>
            <person name="Lee J.-I."/>
        </authorList>
    </citation>
    <scope>NUCLEOTIDE SEQUENCE [LARGE SCALE GENOMIC DNA]</scope>
    <source>
        <strain evidence="2 3">P27479</strain>
    </source>
</reference>
<dbReference type="EMBL" id="NBXB01000028">
    <property type="protein sequence ID" value="RFA14469.1"/>
    <property type="molecule type" value="Genomic_DNA"/>
</dbReference>
<protein>
    <submittedName>
        <fullName evidence="2">MarR family transcriptional regulator</fullName>
    </submittedName>
</protein>
<dbReference type="PANTHER" id="PTHR39515">
    <property type="entry name" value="CONSERVED PROTEIN"/>
    <property type="match status" value="1"/>
</dbReference>
<accession>A0A3E0VYB5</accession>
<dbReference type="GO" id="GO:0003700">
    <property type="term" value="F:DNA-binding transcription factor activity"/>
    <property type="evidence" value="ECO:0007669"/>
    <property type="project" value="InterPro"/>
</dbReference>
<dbReference type="Gene3D" id="1.10.10.10">
    <property type="entry name" value="Winged helix-like DNA-binding domain superfamily/Winged helix DNA-binding domain"/>
    <property type="match status" value="1"/>
</dbReference>
<dbReference type="SMART" id="SM00347">
    <property type="entry name" value="HTH_MARR"/>
    <property type="match status" value="1"/>
</dbReference>
<evidence type="ECO:0000259" key="1">
    <source>
        <dbReference type="PROSITE" id="PS50995"/>
    </source>
</evidence>
<evidence type="ECO:0000313" key="3">
    <source>
        <dbReference type="Proteomes" id="UP000256541"/>
    </source>
</evidence>
<name>A0A3E0VYB5_9MICO</name>
<gene>
    <name evidence="2" type="ORF">B7R22_09575</name>
</gene>
<dbReference type="PROSITE" id="PS50995">
    <property type="entry name" value="HTH_MARR_2"/>
    <property type="match status" value="1"/>
</dbReference>
<proteinExistence type="predicted"/>
<sequence length="157" mass="16972">MTYANEVPSTNSASVDPVSAADDLAAQLRPALLRVSRRLRAEKADNELSDSQSAILGYLWKNGPSTPGALAAFERVTPPSMNRTINAVVGAGYAERTPSAHDGRKVMVSLTDQGEALVRETRRRRDAWLTLRLAELSPDDRSALARAATVLRELADS</sequence>
<organism evidence="2 3">
    <name type="scientific">Subtercola boreus</name>
    <dbReference type="NCBI Taxonomy" id="120213"/>
    <lineage>
        <taxon>Bacteria</taxon>
        <taxon>Bacillati</taxon>
        <taxon>Actinomycetota</taxon>
        <taxon>Actinomycetes</taxon>
        <taxon>Micrococcales</taxon>
        <taxon>Microbacteriaceae</taxon>
        <taxon>Subtercola</taxon>
    </lineage>
</organism>